<dbReference type="EMBL" id="KZ303495">
    <property type="protein sequence ID" value="PIA17303.1"/>
    <property type="molecule type" value="Genomic_DNA"/>
</dbReference>
<gene>
    <name evidence="1" type="ORF">COEREDRAFT_80641</name>
</gene>
<accession>A0A2G5BE74</accession>
<dbReference type="AlphaFoldDB" id="A0A2G5BE74"/>
<evidence type="ECO:0000313" key="1">
    <source>
        <dbReference type="EMBL" id="PIA17303.1"/>
    </source>
</evidence>
<keyword evidence="2" id="KW-1185">Reference proteome</keyword>
<protein>
    <submittedName>
        <fullName evidence="1">Uncharacterized protein</fullName>
    </submittedName>
</protein>
<sequence>MDFPRYIGSVNPNDDVQEWIENIANLYFVDGNITDQNDVPINMNGTFDEYAGQTLYFWSIAVPDNGELPEGDEFINNRTILYFTVNEDNNDIDSAYNSNYY</sequence>
<dbReference type="Proteomes" id="UP000242474">
    <property type="component" value="Unassembled WGS sequence"/>
</dbReference>
<organism evidence="1 2">
    <name type="scientific">Coemansia reversa (strain ATCC 12441 / NRRL 1564)</name>
    <dbReference type="NCBI Taxonomy" id="763665"/>
    <lineage>
        <taxon>Eukaryota</taxon>
        <taxon>Fungi</taxon>
        <taxon>Fungi incertae sedis</taxon>
        <taxon>Zoopagomycota</taxon>
        <taxon>Kickxellomycotina</taxon>
        <taxon>Kickxellomycetes</taxon>
        <taxon>Kickxellales</taxon>
        <taxon>Kickxellaceae</taxon>
        <taxon>Coemansia</taxon>
    </lineage>
</organism>
<evidence type="ECO:0000313" key="2">
    <source>
        <dbReference type="Proteomes" id="UP000242474"/>
    </source>
</evidence>
<reference evidence="1 2" key="1">
    <citation type="journal article" date="2015" name="Genome Biol. Evol.">
        <title>Phylogenomic analyses indicate that early fungi evolved digesting cell walls of algal ancestors of land plants.</title>
        <authorList>
            <person name="Chang Y."/>
            <person name="Wang S."/>
            <person name="Sekimoto S."/>
            <person name="Aerts A.L."/>
            <person name="Choi C."/>
            <person name="Clum A."/>
            <person name="LaButti K.M."/>
            <person name="Lindquist E.A."/>
            <person name="Yee Ngan C."/>
            <person name="Ohm R.A."/>
            <person name="Salamov A.A."/>
            <person name="Grigoriev I.V."/>
            <person name="Spatafora J.W."/>
            <person name="Berbee M.L."/>
        </authorList>
    </citation>
    <scope>NUCLEOTIDE SEQUENCE [LARGE SCALE GENOMIC DNA]</scope>
    <source>
        <strain evidence="1 2">NRRL 1564</strain>
    </source>
</reference>
<proteinExistence type="predicted"/>
<name>A0A2G5BE74_COERN</name>